<evidence type="ECO:0000313" key="9">
    <source>
        <dbReference type="Proteomes" id="UP000530424"/>
    </source>
</evidence>
<dbReference type="RefSeq" id="WP_179666744.1">
    <property type="nucleotide sequence ID" value="NZ_JACCFP010000001.1"/>
</dbReference>
<dbReference type="Pfam" id="PF13440">
    <property type="entry name" value="Polysacc_synt_3"/>
    <property type="match status" value="1"/>
</dbReference>
<feature type="transmembrane region" description="Helical" evidence="7">
    <location>
        <begin position="452"/>
        <end position="474"/>
    </location>
</feature>
<dbReference type="Proteomes" id="UP000530424">
    <property type="component" value="Unassembled WGS sequence"/>
</dbReference>
<dbReference type="GO" id="GO:0005886">
    <property type="term" value="C:plasma membrane"/>
    <property type="evidence" value="ECO:0007669"/>
    <property type="project" value="UniProtKB-SubCell"/>
</dbReference>
<evidence type="ECO:0000256" key="6">
    <source>
        <dbReference type="ARBA" id="ARBA00023136"/>
    </source>
</evidence>
<evidence type="ECO:0000313" key="8">
    <source>
        <dbReference type="EMBL" id="NYJ00108.1"/>
    </source>
</evidence>
<keyword evidence="6 7" id="KW-0472">Membrane</keyword>
<evidence type="ECO:0000256" key="1">
    <source>
        <dbReference type="ARBA" id="ARBA00004651"/>
    </source>
</evidence>
<comment type="similarity">
    <text evidence="2">Belongs to the polysaccharide synthase family.</text>
</comment>
<feature type="transmembrane region" description="Helical" evidence="7">
    <location>
        <begin position="388"/>
        <end position="408"/>
    </location>
</feature>
<feature type="transmembrane region" description="Helical" evidence="7">
    <location>
        <begin position="164"/>
        <end position="184"/>
    </location>
</feature>
<evidence type="ECO:0000256" key="5">
    <source>
        <dbReference type="ARBA" id="ARBA00022989"/>
    </source>
</evidence>
<dbReference type="EMBL" id="JACCFP010000001">
    <property type="protein sequence ID" value="NYJ00108.1"/>
    <property type="molecule type" value="Genomic_DNA"/>
</dbReference>
<dbReference type="AlphaFoldDB" id="A0A853C0G9"/>
<comment type="subcellular location">
    <subcellularLocation>
        <location evidence="1">Cell membrane</location>
        <topology evidence="1">Multi-pass membrane protein</topology>
    </subcellularLocation>
</comment>
<evidence type="ECO:0000256" key="7">
    <source>
        <dbReference type="SAM" id="Phobius"/>
    </source>
</evidence>
<protein>
    <submittedName>
        <fullName evidence="8">O-antigen/teichoic acid export membrane protein</fullName>
    </submittedName>
</protein>
<dbReference type="PANTHER" id="PTHR30250">
    <property type="entry name" value="PST FAMILY PREDICTED COLANIC ACID TRANSPORTER"/>
    <property type="match status" value="1"/>
</dbReference>
<feature type="transmembrane region" description="Helical" evidence="7">
    <location>
        <begin position="337"/>
        <end position="357"/>
    </location>
</feature>
<sequence>MTDAGASTAEAPAEPVTGSLVRGAGWLGAGAAIVKSAQTAVLLLLAAMLAPSAIGVLAVGALVLNVTGVITDLGSSTALVHWRGDAERAARSALTVALGLAVTITAAVWLLAPGMSHVLNTGDLGTDVIRGLILCLPFTAVSGVSQELLRRSLAFRRRVLPDMVGAVAGAVLSVSLAATGHGAFSLVYGQLMQVSLVMVLLWCMRAPVRPGWSRDDIAGLVRYGGHLAAANLLTLLMLNVDYLVVAHELGASALGAYSMAFRLAYMPYLLIGIVIGGAAFAHLCRLAGRDLARAVVDSAVVLHTLVLPLYAGIVLLAPHLGLLGEQWEPAVPALRWLALYGMTLSALHLCLVTLNAVDRTRDTFLLNAVHLVVLVGLLVAVVNDGITMVAVGQAAAAAVTLVAALAVVGRRVPGIEWGALLGRLAPAGFGVFLMAGVAVVPQVVWPDTRTSLSGLLLVGSAAAAAYAVPVVLLVPGRSAAVATAVSRVVRGRA</sequence>
<feature type="transmembrane region" description="Helical" evidence="7">
    <location>
        <begin position="420"/>
        <end position="440"/>
    </location>
</feature>
<dbReference type="PANTHER" id="PTHR30250:SF10">
    <property type="entry name" value="LIPOPOLYSACCHARIDE BIOSYNTHESIS PROTEIN WZXC"/>
    <property type="match status" value="1"/>
</dbReference>
<reference evidence="8 9" key="1">
    <citation type="submission" date="2020-07" db="EMBL/GenBank/DDBJ databases">
        <title>Sequencing the genomes of 1000 actinobacteria strains.</title>
        <authorList>
            <person name="Klenk H.-P."/>
        </authorList>
    </citation>
    <scope>NUCLEOTIDE SEQUENCE [LARGE SCALE GENOMIC DNA]</scope>
    <source>
        <strain evidence="8 9">DSM 103833</strain>
    </source>
</reference>
<keyword evidence="9" id="KW-1185">Reference proteome</keyword>
<organism evidence="8 9">
    <name type="scientific">Nocardioides thalensis</name>
    <dbReference type="NCBI Taxonomy" id="1914755"/>
    <lineage>
        <taxon>Bacteria</taxon>
        <taxon>Bacillati</taxon>
        <taxon>Actinomycetota</taxon>
        <taxon>Actinomycetes</taxon>
        <taxon>Propionibacteriales</taxon>
        <taxon>Nocardioidaceae</taxon>
        <taxon>Nocardioides</taxon>
    </lineage>
</organism>
<keyword evidence="3" id="KW-1003">Cell membrane</keyword>
<feature type="transmembrane region" description="Helical" evidence="7">
    <location>
        <begin position="92"/>
        <end position="112"/>
    </location>
</feature>
<feature type="transmembrane region" description="Helical" evidence="7">
    <location>
        <begin position="364"/>
        <end position="382"/>
    </location>
</feature>
<name>A0A853C0G9_9ACTN</name>
<gene>
    <name evidence="8" type="ORF">HNR19_000806</name>
</gene>
<accession>A0A853C0G9</accession>
<proteinExistence type="inferred from homology"/>
<keyword evidence="4 7" id="KW-0812">Transmembrane</keyword>
<feature type="transmembrane region" description="Helical" evidence="7">
    <location>
        <begin position="295"/>
        <end position="317"/>
    </location>
</feature>
<evidence type="ECO:0000256" key="2">
    <source>
        <dbReference type="ARBA" id="ARBA00007430"/>
    </source>
</evidence>
<dbReference type="InterPro" id="IPR050833">
    <property type="entry name" value="Poly_Biosynth_Transport"/>
</dbReference>
<keyword evidence="5 7" id="KW-1133">Transmembrane helix</keyword>
<feature type="transmembrane region" description="Helical" evidence="7">
    <location>
        <begin position="220"/>
        <end position="245"/>
    </location>
</feature>
<comment type="caution">
    <text evidence="8">The sequence shown here is derived from an EMBL/GenBank/DDBJ whole genome shotgun (WGS) entry which is preliminary data.</text>
</comment>
<feature type="transmembrane region" description="Helical" evidence="7">
    <location>
        <begin position="41"/>
        <end position="71"/>
    </location>
</feature>
<feature type="transmembrane region" description="Helical" evidence="7">
    <location>
        <begin position="190"/>
        <end position="208"/>
    </location>
</feature>
<evidence type="ECO:0000256" key="3">
    <source>
        <dbReference type="ARBA" id="ARBA00022475"/>
    </source>
</evidence>
<feature type="transmembrane region" description="Helical" evidence="7">
    <location>
        <begin position="265"/>
        <end position="283"/>
    </location>
</feature>
<evidence type="ECO:0000256" key="4">
    <source>
        <dbReference type="ARBA" id="ARBA00022692"/>
    </source>
</evidence>